<name>A0A3M7QA89_BRAPC</name>
<dbReference type="AlphaFoldDB" id="A0A3M7QA89"/>
<evidence type="ECO:0000313" key="2">
    <source>
        <dbReference type="Proteomes" id="UP000276133"/>
    </source>
</evidence>
<dbReference type="Proteomes" id="UP000276133">
    <property type="component" value="Unassembled WGS sequence"/>
</dbReference>
<accession>A0A3M7QA89</accession>
<proteinExistence type="predicted"/>
<evidence type="ECO:0000313" key="1">
    <source>
        <dbReference type="EMBL" id="RNA08132.1"/>
    </source>
</evidence>
<protein>
    <submittedName>
        <fullName evidence="1">Uncharacterized protein</fullName>
    </submittedName>
</protein>
<organism evidence="1 2">
    <name type="scientific">Brachionus plicatilis</name>
    <name type="common">Marine rotifer</name>
    <name type="synonym">Brachionus muelleri</name>
    <dbReference type="NCBI Taxonomy" id="10195"/>
    <lineage>
        <taxon>Eukaryota</taxon>
        <taxon>Metazoa</taxon>
        <taxon>Spiralia</taxon>
        <taxon>Gnathifera</taxon>
        <taxon>Rotifera</taxon>
        <taxon>Eurotatoria</taxon>
        <taxon>Monogononta</taxon>
        <taxon>Pseudotrocha</taxon>
        <taxon>Ploima</taxon>
        <taxon>Brachionidae</taxon>
        <taxon>Brachionus</taxon>
    </lineage>
</organism>
<reference evidence="1 2" key="1">
    <citation type="journal article" date="2018" name="Sci. Rep.">
        <title>Genomic signatures of local adaptation to the degree of environmental predictability in rotifers.</title>
        <authorList>
            <person name="Franch-Gras L."/>
            <person name="Hahn C."/>
            <person name="Garcia-Roger E.M."/>
            <person name="Carmona M.J."/>
            <person name="Serra M."/>
            <person name="Gomez A."/>
        </authorList>
    </citation>
    <scope>NUCLEOTIDE SEQUENCE [LARGE SCALE GENOMIC DNA]</scope>
    <source>
        <strain evidence="1">HYR1</strain>
    </source>
</reference>
<dbReference type="EMBL" id="REGN01006846">
    <property type="protein sequence ID" value="RNA08132.1"/>
    <property type="molecule type" value="Genomic_DNA"/>
</dbReference>
<sequence length="355" mass="41753">MAPRKQKATFQCIQVQIFKEQINIEKMTGKIASYFGSVCNVLTENCIDFQNFEEFEVDSVITVSIEANRKNYNLLARLLSKEILNEPPGNIISDIESSLTSIIQEPITTENEADRPTFSSVRITPIVEQQNEILTNTANDEPANIRLRIPISKSMETLSLRDNDQWRSDEKYHQLNSKLDRFARKYFEKNLEDQQRMTRIEKTVKNMSSKLDILEQYLPYLFKILDAIQSNQGVTKRLEKGPIEMPCSSKQIAESDLEENQDIDFEDDYNNEELIFNDELHRNHFKDLLINYINSETPERLKNQGMDKIKKEFQEKISNIKDAFQKECSLKRVRNWQKMWTYAVNSRKKKTTKFY</sequence>
<keyword evidence="2" id="KW-1185">Reference proteome</keyword>
<gene>
    <name evidence="1" type="ORF">BpHYR1_041783</name>
</gene>
<comment type="caution">
    <text evidence="1">The sequence shown here is derived from an EMBL/GenBank/DDBJ whole genome shotgun (WGS) entry which is preliminary data.</text>
</comment>